<protein>
    <submittedName>
        <fullName evidence="1">Uncharacterized protein</fullName>
    </submittedName>
</protein>
<organism evidence="1 2">
    <name type="scientific">Nonomuraea angiospora</name>
    <dbReference type="NCBI Taxonomy" id="46172"/>
    <lineage>
        <taxon>Bacteria</taxon>
        <taxon>Bacillati</taxon>
        <taxon>Actinomycetota</taxon>
        <taxon>Actinomycetes</taxon>
        <taxon>Streptosporangiales</taxon>
        <taxon>Streptosporangiaceae</taxon>
        <taxon>Nonomuraea</taxon>
    </lineage>
</organism>
<accession>A0ABR9M9J4</accession>
<gene>
    <name evidence="1" type="ORF">H4W80_007838</name>
</gene>
<proteinExistence type="predicted"/>
<evidence type="ECO:0000313" key="1">
    <source>
        <dbReference type="EMBL" id="MBE1589580.1"/>
    </source>
</evidence>
<name>A0ABR9M9J4_9ACTN</name>
<dbReference type="EMBL" id="JADBEK010000001">
    <property type="protein sequence ID" value="MBE1589580.1"/>
    <property type="molecule type" value="Genomic_DNA"/>
</dbReference>
<reference evidence="1 2" key="1">
    <citation type="submission" date="2020-10" db="EMBL/GenBank/DDBJ databases">
        <title>Sequencing the genomes of 1000 actinobacteria strains.</title>
        <authorList>
            <person name="Klenk H.-P."/>
        </authorList>
    </citation>
    <scope>NUCLEOTIDE SEQUENCE [LARGE SCALE GENOMIC DNA]</scope>
    <source>
        <strain evidence="1 2">DSM 43173</strain>
    </source>
</reference>
<dbReference type="RefSeq" id="WP_192789589.1">
    <property type="nucleotide sequence ID" value="NZ_JADBEK010000001.1"/>
</dbReference>
<sequence>MSYDLAVLGMSGPVDAETAGQMLDRCSSARRHVEGELDERVVAFYEELRAHFPGYPPYGPESPWIIASATAAGRGPSPAETW</sequence>
<keyword evidence="2" id="KW-1185">Reference proteome</keyword>
<dbReference type="Proteomes" id="UP000633509">
    <property type="component" value="Unassembled WGS sequence"/>
</dbReference>
<comment type="caution">
    <text evidence="1">The sequence shown here is derived from an EMBL/GenBank/DDBJ whole genome shotgun (WGS) entry which is preliminary data.</text>
</comment>
<evidence type="ECO:0000313" key="2">
    <source>
        <dbReference type="Proteomes" id="UP000633509"/>
    </source>
</evidence>